<keyword evidence="1" id="KW-0408">Iron</keyword>
<comment type="caution">
    <text evidence="2">The sequence shown here is derived from an EMBL/GenBank/DDBJ whole genome shotgun (WGS) entry which is preliminary data.</text>
</comment>
<keyword evidence="1" id="KW-0479">Metal-binding</keyword>
<keyword evidence="1" id="KW-0349">Heme</keyword>
<evidence type="ECO:0000313" key="3">
    <source>
        <dbReference type="Proteomes" id="UP001140513"/>
    </source>
</evidence>
<dbReference type="SUPFAM" id="SSF48264">
    <property type="entry name" value="Cytochrome P450"/>
    <property type="match status" value="1"/>
</dbReference>
<evidence type="ECO:0000256" key="1">
    <source>
        <dbReference type="PIRSR" id="PIRSR602401-1"/>
    </source>
</evidence>
<dbReference type="AlphaFoldDB" id="A0A9W9CC75"/>
<comment type="cofactor">
    <cofactor evidence="1">
        <name>heme</name>
        <dbReference type="ChEBI" id="CHEBI:30413"/>
    </cofactor>
</comment>
<dbReference type="GO" id="GO:0016705">
    <property type="term" value="F:oxidoreductase activity, acting on paired donors, with incorporation or reduction of molecular oxygen"/>
    <property type="evidence" value="ECO:0007669"/>
    <property type="project" value="InterPro"/>
</dbReference>
<dbReference type="PRINTS" id="PR00463">
    <property type="entry name" value="EP450I"/>
</dbReference>
<dbReference type="GO" id="GO:0004497">
    <property type="term" value="F:monooxygenase activity"/>
    <property type="evidence" value="ECO:0007669"/>
    <property type="project" value="InterPro"/>
</dbReference>
<dbReference type="GO" id="GO:0005506">
    <property type="term" value="F:iron ion binding"/>
    <property type="evidence" value="ECO:0007669"/>
    <property type="project" value="InterPro"/>
</dbReference>
<dbReference type="PANTHER" id="PTHR24305">
    <property type="entry name" value="CYTOCHROME P450"/>
    <property type="match status" value="1"/>
</dbReference>
<organism evidence="2 3">
    <name type="scientific">Didymosphaeria variabile</name>
    <dbReference type="NCBI Taxonomy" id="1932322"/>
    <lineage>
        <taxon>Eukaryota</taxon>
        <taxon>Fungi</taxon>
        <taxon>Dikarya</taxon>
        <taxon>Ascomycota</taxon>
        <taxon>Pezizomycotina</taxon>
        <taxon>Dothideomycetes</taxon>
        <taxon>Pleosporomycetidae</taxon>
        <taxon>Pleosporales</taxon>
        <taxon>Massarineae</taxon>
        <taxon>Didymosphaeriaceae</taxon>
        <taxon>Didymosphaeria</taxon>
    </lineage>
</organism>
<proteinExistence type="predicted"/>
<dbReference type="Pfam" id="PF00067">
    <property type="entry name" value="p450"/>
    <property type="match status" value="1"/>
</dbReference>
<keyword evidence="3" id="KW-1185">Reference proteome</keyword>
<accession>A0A9W9CC75</accession>
<feature type="binding site" description="axial binding residue" evidence="1">
    <location>
        <position position="198"/>
    </location>
    <ligand>
        <name>heme</name>
        <dbReference type="ChEBI" id="CHEBI:30413"/>
    </ligand>
    <ligandPart>
        <name>Fe</name>
        <dbReference type="ChEBI" id="CHEBI:18248"/>
    </ligandPart>
</feature>
<sequence>MTAIQEEKDNKDTEGARLDMFHFLCKATDPVTGEHYTVDALQGEAAMLIVAGSDSTSSVLAALWFYLSRNESVYEKLAAEIRSTFASSEEIVSGPKLASCVYLYACIDEALRISPAGPSEFAREVLPGGTTINGEHFPAGVVVGCAHWAMGHNERFFKEPGVFRPERYIPSTATGVTLEQVNSLKSYYQPFLIGPTNCVGKNIAMTEMALVVARTLFRLDLRAVPGENLGGGNKTLGPGRTDEAQYHIDDAYITVHKGPVLQFRKRTGS</sequence>
<dbReference type="GO" id="GO:0020037">
    <property type="term" value="F:heme binding"/>
    <property type="evidence" value="ECO:0007669"/>
    <property type="project" value="InterPro"/>
</dbReference>
<dbReference type="Gene3D" id="1.10.630.10">
    <property type="entry name" value="Cytochrome P450"/>
    <property type="match status" value="1"/>
</dbReference>
<dbReference type="InterPro" id="IPR050121">
    <property type="entry name" value="Cytochrome_P450_monoxygenase"/>
</dbReference>
<dbReference type="PRINTS" id="PR00385">
    <property type="entry name" value="P450"/>
</dbReference>
<dbReference type="Proteomes" id="UP001140513">
    <property type="component" value="Unassembled WGS sequence"/>
</dbReference>
<dbReference type="OrthoDB" id="1470350at2759"/>
<dbReference type="GeneID" id="80909947"/>
<dbReference type="InterPro" id="IPR002401">
    <property type="entry name" value="Cyt_P450_E_grp-I"/>
</dbReference>
<evidence type="ECO:0008006" key="4">
    <source>
        <dbReference type="Google" id="ProtNLM"/>
    </source>
</evidence>
<dbReference type="InterPro" id="IPR036396">
    <property type="entry name" value="Cyt_P450_sf"/>
</dbReference>
<dbReference type="InterPro" id="IPR001128">
    <property type="entry name" value="Cyt_P450"/>
</dbReference>
<name>A0A9W9CC75_9PLEO</name>
<gene>
    <name evidence="2" type="ORF">N0V89_006417</name>
</gene>
<dbReference type="PANTHER" id="PTHR24305:SF226">
    <property type="entry name" value="CYTOCHROME P450 MONOOXYGENASE"/>
    <property type="match status" value="1"/>
</dbReference>
<protein>
    <recommendedName>
        <fullName evidence="4">Cytochrome P450</fullName>
    </recommendedName>
</protein>
<dbReference type="RefSeq" id="XP_056072454.1">
    <property type="nucleotide sequence ID" value="XM_056215187.1"/>
</dbReference>
<reference evidence="2" key="1">
    <citation type="submission" date="2022-10" db="EMBL/GenBank/DDBJ databases">
        <title>Tapping the CABI collections for fungal endophytes: first genome assemblies for Collariella, Neodidymelliopsis, Ascochyta clinopodiicola, Didymella pomorum, Didymosphaeria variabile, Neocosmospora piperis and Neocucurbitaria cava.</title>
        <authorList>
            <person name="Hill R."/>
        </authorList>
    </citation>
    <scope>NUCLEOTIDE SEQUENCE</scope>
    <source>
        <strain evidence="2">IMI 356815</strain>
    </source>
</reference>
<evidence type="ECO:0000313" key="2">
    <source>
        <dbReference type="EMBL" id="KAJ4354680.1"/>
    </source>
</evidence>
<dbReference type="EMBL" id="JAPEUX010000004">
    <property type="protein sequence ID" value="KAJ4354680.1"/>
    <property type="molecule type" value="Genomic_DNA"/>
</dbReference>